<comment type="caution">
    <text evidence="3">The sequence shown here is derived from an EMBL/GenBank/DDBJ whole genome shotgun (WGS) entry which is preliminary data.</text>
</comment>
<organism evidence="3 4">
    <name type="scientific">Cladonia borealis</name>
    <dbReference type="NCBI Taxonomy" id="184061"/>
    <lineage>
        <taxon>Eukaryota</taxon>
        <taxon>Fungi</taxon>
        <taxon>Dikarya</taxon>
        <taxon>Ascomycota</taxon>
        <taxon>Pezizomycotina</taxon>
        <taxon>Lecanoromycetes</taxon>
        <taxon>OSLEUM clade</taxon>
        <taxon>Lecanoromycetidae</taxon>
        <taxon>Lecanorales</taxon>
        <taxon>Lecanorineae</taxon>
        <taxon>Cladoniaceae</taxon>
        <taxon>Cladonia</taxon>
    </lineage>
</organism>
<dbReference type="AlphaFoldDB" id="A0AA39QUM2"/>
<keyword evidence="2" id="KW-0812">Transmembrane</keyword>
<evidence type="ECO:0000256" key="1">
    <source>
        <dbReference type="SAM" id="Coils"/>
    </source>
</evidence>
<feature type="coiled-coil region" evidence="1">
    <location>
        <begin position="387"/>
        <end position="414"/>
    </location>
</feature>
<keyword evidence="1" id="KW-0175">Coiled coil</keyword>
<proteinExistence type="predicted"/>
<keyword evidence="2" id="KW-0472">Membrane</keyword>
<gene>
    <name evidence="3" type="ORF">JMJ35_009439</name>
</gene>
<reference evidence="3" key="1">
    <citation type="submission" date="2023-03" db="EMBL/GenBank/DDBJ databases">
        <title>Complete genome of Cladonia borealis.</title>
        <authorList>
            <person name="Park H."/>
        </authorList>
    </citation>
    <scope>NUCLEOTIDE SEQUENCE</scope>
    <source>
        <strain evidence="3">ANT050790</strain>
    </source>
</reference>
<protein>
    <submittedName>
        <fullName evidence="3">Uncharacterized protein</fullName>
    </submittedName>
</protein>
<sequence length="442" mass="51018">MSYEEMQAEKGFSPTMTLPRIRWLRSISYRTFTYLAVLAIILMSFVSPIRHLTTPFFATHFSHYPFTTFNTEEIASLMTEFYELLSQMGQFPPATIKYPPHLHPPVNAKFAKSLGMAPQVVDLIQKLPYIESNGRIWLFEGIFADFREDEDLESSRDPFGLNPDGWSYYSERGPYMRPWQVALNAVGNHGAVLLLDTWTNRIVITNGLCGCSKDPQLEQISHKQTWSRNFYAWEHLPSRHAPDVLRDFIKKFRNLEWLPAEYSPYSTPSDTVVRELYRTNGWPDQFNLTAFEAAKARSANYTKETWETEEPVQLVRWLDDHIDGLERAIQELKINQLGLGTPDQNQKALDFDSGTAQKIEISDAFVDQLDRTRTRKESRRLGVDEEIMRQEVKLAAAKEELQAAERRMNLAGLSRNDLPPGASYVDQQATAAYMDFRRTHNV</sequence>
<evidence type="ECO:0000313" key="3">
    <source>
        <dbReference type="EMBL" id="KAK0508355.1"/>
    </source>
</evidence>
<accession>A0AA39QUM2</accession>
<keyword evidence="2" id="KW-1133">Transmembrane helix</keyword>
<evidence type="ECO:0000313" key="4">
    <source>
        <dbReference type="Proteomes" id="UP001166286"/>
    </source>
</evidence>
<keyword evidence="4" id="KW-1185">Reference proteome</keyword>
<dbReference type="EMBL" id="JAFEKC020000021">
    <property type="protein sequence ID" value="KAK0508355.1"/>
    <property type="molecule type" value="Genomic_DNA"/>
</dbReference>
<evidence type="ECO:0000256" key="2">
    <source>
        <dbReference type="SAM" id="Phobius"/>
    </source>
</evidence>
<feature type="transmembrane region" description="Helical" evidence="2">
    <location>
        <begin position="27"/>
        <end position="46"/>
    </location>
</feature>
<dbReference type="Proteomes" id="UP001166286">
    <property type="component" value="Unassembled WGS sequence"/>
</dbReference>
<name>A0AA39QUM2_9LECA</name>